<dbReference type="RefSeq" id="YP_009139759.1">
    <property type="nucleotide sequence ID" value="NC_027112.1"/>
</dbReference>
<evidence type="ECO:0000256" key="4">
    <source>
        <dbReference type="ARBA" id="ARBA00022547"/>
    </source>
</evidence>
<dbReference type="GO" id="GO:0006754">
    <property type="term" value="P:ATP biosynthetic process"/>
    <property type="evidence" value="ECO:0007669"/>
    <property type="project" value="UniProtKB-KW"/>
</dbReference>
<accession>A0A0F7CRZ8</accession>
<keyword evidence="10" id="KW-0066">ATP synthesis</keyword>
<feature type="transmembrane region" description="Helical" evidence="11">
    <location>
        <begin position="47"/>
        <end position="68"/>
    </location>
</feature>
<feature type="transmembrane region" description="Helical" evidence="11">
    <location>
        <begin position="118"/>
        <end position="140"/>
    </location>
</feature>
<dbReference type="AlphaFoldDB" id="A0A0F7CRZ8"/>
<protein>
    <submittedName>
        <fullName evidence="12">ATP synthase F0 subunit 6</fullName>
    </submittedName>
</protein>
<keyword evidence="7 11" id="KW-1133">Transmembrane helix</keyword>
<evidence type="ECO:0000256" key="6">
    <source>
        <dbReference type="ARBA" id="ARBA00022781"/>
    </source>
</evidence>
<reference evidence="12" key="1">
    <citation type="submission" date="2015-03" db="EMBL/GenBank/DDBJ databases">
        <title>Complete mitochondrial genome sequence of Ogmocotyle sikae in Jishou City, Hunan Province, China.</title>
        <authorList>
            <person name="Ma J."/>
            <person name="He J.J."/>
            <person name="Zhu X.Q."/>
        </authorList>
    </citation>
    <scope>NUCLEOTIDE SEQUENCE</scope>
    <source>
        <strain evidence="12">OHX</strain>
    </source>
</reference>
<dbReference type="GO" id="GO:0045259">
    <property type="term" value="C:proton-transporting ATP synthase complex"/>
    <property type="evidence" value="ECO:0007669"/>
    <property type="project" value="UniProtKB-KW"/>
</dbReference>
<dbReference type="EMBL" id="KR006934">
    <property type="protein sequence ID" value="AKG49756.1"/>
    <property type="molecule type" value="Genomic_DNA"/>
</dbReference>
<geneLocation type="mitochondrion" evidence="12"/>
<keyword evidence="8" id="KW-0406">Ion transport</keyword>
<evidence type="ECO:0000313" key="12">
    <source>
        <dbReference type="EMBL" id="AKG49756.1"/>
    </source>
</evidence>
<evidence type="ECO:0000256" key="11">
    <source>
        <dbReference type="SAM" id="Phobius"/>
    </source>
</evidence>
<keyword evidence="9 11" id="KW-0472">Membrane</keyword>
<evidence type="ECO:0000256" key="3">
    <source>
        <dbReference type="ARBA" id="ARBA00022448"/>
    </source>
</evidence>
<evidence type="ECO:0000256" key="5">
    <source>
        <dbReference type="ARBA" id="ARBA00022692"/>
    </source>
</evidence>
<comment type="similarity">
    <text evidence="2">Belongs to the ATPase A chain family.</text>
</comment>
<gene>
    <name evidence="12" type="primary">atp6</name>
</gene>
<dbReference type="InterPro" id="IPR035908">
    <property type="entry name" value="F0_ATP_A_sf"/>
</dbReference>
<dbReference type="SUPFAM" id="SSF81336">
    <property type="entry name" value="F1F0 ATP synthase subunit A"/>
    <property type="match status" value="1"/>
</dbReference>
<comment type="subcellular location">
    <subcellularLocation>
        <location evidence="1">Membrane</location>
        <topology evidence="1">Multi-pass membrane protein</topology>
    </subcellularLocation>
</comment>
<evidence type="ECO:0000256" key="7">
    <source>
        <dbReference type="ARBA" id="ARBA00022989"/>
    </source>
</evidence>
<keyword evidence="4" id="KW-0138">CF(0)</keyword>
<feature type="transmembrane region" description="Helical" evidence="11">
    <location>
        <begin position="88"/>
        <end position="106"/>
    </location>
</feature>
<dbReference type="GeneID" id="24286772"/>
<dbReference type="CTD" id="4508"/>
<evidence type="ECO:0000256" key="1">
    <source>
        <dbReference type="ARBA" id="ARBA00004141"/>
    </source>
</evidence>
<proteinExistence type="inferred from homology"/>
<dbReference type="GO" id="GO:1902600">
    <property type="term" value="P:proton transmembrane transport"/>
    <property type="evidence" value="ECO:0007669"/>
    <property type="project" value="UniProtKB-KW"/>
</dbReference>
<keyword evidence="5 11" id="KW-0812">Transmembrane</keyword>
<sequence length="171" mass="19717">MFMSRLNVVWNGVFNIIEGGWFDYFYRFVLGVMLFCFLSLRMPYIFGIWGFGVYLFFIIFPLFFSLFLCRIVDGGVSSFFSSLVPNGTPIWIAPFVCLAETLSYIVRPIVLMIRPFVNLTIGSVGGYVLGALCLSSWWVVAFLFVLFFYEVFVALVHWFIVCSILSFSEDH</sequence>
<keyword evidence="12" id="KW-0496">Mitochondrion</keyword>
<feature type="transmembrane region" description="Helical" evidence="11">
    <location>
        <begin position="24"/>
        <end position="40"/>
    </location>
</feature>
<keyword evidence="6" id="KW-0375">Hydrogen ion transport</keyword>
<dbReference type="Gene3D" id="1.20.120.220">
    <property type="entry name" value="ATP synthase, F0 complex, subunit A"/>
    <property type="match status" value="1"/>
</dbReference>
<evidence type="ECO:0000256" key="9">
    <source>
        <dbReference type="ARBA" id="ARBA00023136"/>
    </source>
</evidence>
<evidence type="ECO:0000256" key="8">
    <source>
        <dbReference type="ARBA" id="ARBA00023065"/>
    </source>
</evidence>
<evidence type="ECO:0000256" key="2">
    <source>
        <dbReference type="ARBA" id="ARBA00006810"/>
    </source>
</evidence>
<evidence type="ECO:0000256" key="10">
    <source>
        <dbReference type="ARBA" id="ARBA00023310"/>
    </source>
</evidence>
<name>A0A0F7CRZ8_9TREM</name>
<keyword evidence="3" id="KW-0813">Transport</keyword>
<organism evidence="12">
    <name type="scientific">Ogmocotyle sikae</name>
    <dbReference type="NCBI Taxonomy" id="1179700"/>
    <lineage>
        <taxon>Eukaryota</taxon>
        <taxon>Metazoa</taxon>
        <taxon>Spiralia</taxon>
        <taxon>Lophotrochozoa</taxon>
        <taxon>Platyhelminthes</taxon>
        <taxon>Trematoda</taxon>
        <taxon>Digenea</taxon>
        <taxon>Plagiorchiida</taxon>
        <taxon>Pronocephalata</taxon>
        <taxon>Pronocephaloidea</taxon>
        <taxon>Notocotylidae</taxon>
        <taxon>Ogmocotyle</taxon>
    </lineage>
</organism>
<feature type="transmembrane region" description="Helical" evidence="11">
    <location>
        <begin position="146"/>
        <end position="167"/>
    </location>
</feature>